<keyword evidence="3" id="KW-1185">Reference proteome</keyword>
<accession>A0A6I4VTS3</accession>
<feature type="transmembrane region" description="Helical" evidence="1">
    <location>
        <begin position="90"/>
        <end position="109"/>
    </location>
</feature>
<dbReference type="Proteomes" id="UP000430692">
    <property type="component" value="Unassembled WGS sequence"/>
</dbReference>
<comment type="caution">
    <text evidence="2">The sequence shown here is derived from an EMBL/GenBank/DDBJ whole genome shotgun (WGS) entry which is preliminary data.</text>
</comment>
<evidence type="ECO:0000313" key="2">
    <source>
        <dbReference type="EMBL" id="MXQ54413.1"/>
    </source>
</evidence>
<sequence length="121" mass="13540">MKKIMILIATLIALIGIAHIAVTPLTFKSFHTDALWFGSAGLAFIFLAFLHIMLVIGDQRTLHFIFAYIGNGLSVILFILFLSIVSSPNFILLVVLVVIQTILFVLLQLKTRKTNKWKAVK</sequence>
<gene>
    <name evidence="2" type="ORF">GSM42_11960</name>
</gene>
<evidence type="ECO:0000313" key="3">
    <source>
        <dbReference type="Proteomes" id="UP000430692"/>
    </source>
</evidence>
<evidence type="ECO:0000256" key="1">
    <source>
        <dbReference type="SAM" id="Phobius"/>
    </source>
</evidence>
<dbReference type="RefSeq" id="WP_160801771.1">
    <property type="nucleotide sequence ID" value="NZ_WUUL01000007.1"/>
</dbReference>
<protein>
    <submittedName>
        <fullName evidence="2">Uncharacterized protein</fullName>
    </submittedName>
</protein>
<dbReference type="AlphaFoldDB" id="A0A6I4VTS3"/>
<feature type="transmembrane region" description="Helical" evidence="1">
    <location>
        <begin position="36"/>
        <end position="57"/>
    </location>
</feature>
<name>A0A6I4VTS3_9BACL</name>
<feature type="transmembrane region" description="Helical" evidence="1">
    <location>
        <begin position="64"/>
        <end position="84"/>
    </location>
</feature>
<proteinExistence type="predicted"/>
<dbReference type="EMBL" id="WUUL01000007">
    <property type="protein sequence ID" value="MXQ54413.1"/>
    <property type="molecule type" value="Genomic_DNA"/>
</dbReference>
<organism evidence="2 3">
    <name type="scientific">Shimazuella alba</name>
    <dbReference type="NCBI Taxonomy" id="2690964"/>
    <lineage>
        <taxon>Bacteria</taxon>
        <taxon>Bacillati</taxon>
        <taxon>Bacillota</taxon>
        <taxon>Bacilli</taxon>
        <taxon>Bacillales</taxon>
        <taxon>Thermoactinomycetaceae</taxon>
        <taxon>Shimazuella</taxon>
    </lineage>
</organism>
<keyword evidence="1" id="KW-1133">Transmembrane helix</keyword>
<keyword evidence="1" id="KW-0472">Membrane</keyword>
<reference evidence="2 3" key="1">
    <citation type="submission" date="2019-12" db="EMBL/GenBank/DDBJ databases">
        <title>Whole-genome analyses of novel actinobacteria.</title>
        <authorList>
            <person name="Sahin N."/>
            <person name="Saygin H."/>
        </authorList>
    </citation>
    <scope>NUCLEOTIDE SEQUENCE [LARGE SCALE GENOMIC DNA]</scope>
    <source>
        <strain evidence="2 3">KC615</strain>
    </source>
</reference>
<keyword evidence="1" id="KW-0812">Transmembrane</keyword>